<reference evidence="1 2" key="1">
    <citation type="submission" date="2023-02" db="EMBL/GenBank/DDBJ databases">
        <title>The draft genomes of Enterobacter strains.</title>
        <authorList>
            <person name="He Y."/>
            <person name="Feng Y."/>
            <person name="Zong Z."/>
        </authorList>
    </citation>
    <scope>NUCLEOTIDE SEQUENCE [LARGE SCALE GENOMIC DNA]</scope>
    <source>
        <strain evidence="1 2">170198</strain>
    </source>
</reference>
<name>A0ABU5D1W2_9ENTR</name>
<evidence type="ECO:0000313" key="2">
    <source>
        <dbReference type="Proteomes" id="UP001270266"/>
    </source>
</evidence>
<comment type="caution">
    <text evidence="1">The sequence shown here is derived from an EMBL/GenBank/DDBJ whole genome shotgun (WGS) entry which is preliminary data.</text>
</comment>
<dbReference type="EMBL" id="JARDVI010000001">
    <property type="protein sequence ID" value="MDY0417009.1"/>
    <property type="molecule type" value="Genomic_DNA"/>
</dbReference>
<proteinExistence type="predicted"/>
<keyword evidence="2" id="KW-1185">Reference proteome</keyword>
<organism evidence="1 2">
    <name type="scientific">Enterobacter chinensis</name>
    <dbReference type="NCBI Taxonomy" id="3030997"/>
    <lineage>
        <taxon>Bacteria</taxon>
        <taxon>Pseudomonadati</taxon>
        <taxon>Pseudomonadota</taxon>
        <taxon>Gammaproteobacteria</taxon>
        <taxon>Enterobacterales</taxon>
        <taxon>Enterobacteriaceae</taxon>
        <taxon>Enterobacter</taxon>
    </lineage>
</organism>
<protein>
    <submittedName>
        <fullName evidence="1">Uncharacterized protein</fullName>
    </submittedName>
</protein>
<gene>
    <name evidence="1" type="ORF">PYW49_04875</name>
</gene>
<dbReference type="Proteomes" id="UP001270266">
    <property type="component" value="Unassembled WGS sequence"/>
</dbReference>
<dbReference type="RefSeq" id="WP_320385825.1">
    <property type="nucleotide sequence ID" value="NZ_JARDVI010000001.1"/>
</dbReference>
<sequence length="108" mass="12577">MTIRFGTNNSQGLLNKFKELIEQDEPKGRINTWEQHSEGFRHTARDWKELGLFIPRIADDNKILIFNMKDVKNGYAYAYYHGHLLQTLIEHIGGSFSSSTFSDSRKKK</sequence>
<evidence type="ECO:0000313" key="1">
    <source>
        <dbReference type="EMBL" id="MDY0417009.1"/>
    </source>
</evidence>
<accession>A0ABU5D1W2</accession>